<dbReference type="GO" id="GO:0006400">
    <property type="term" value="P:tRNA modification"/>
    <property type="evidence" value="ECO:0007669"/>
    <property type="project" value="UniProtKB-UniRule"/>
</dbReference>
<keyword evidence="5 8" id="KW-0547">Nucleotide-binding</keyword>
<dbReference type="GO" id="GO:0005737">
    <property type="term" value="C:cytoplasm"/>
    <property type="evidence" value="ECO:0007669"/>
    <property type="project" value="UniProtKB-SubCell"/>
</dbReference>
<evidence type="ECO:0000259" key="10">
    <source>
        <dbReference type="SMART" id="SM00977"/>
    </source>
</evidence>
<dbReference type="NCBIfam" id="TIGR02432">
    <property type="entry name" value="lysidine_TilS_N"/>
    <property type="match status" value="1"/>
</dbReference>
<keyword evidence="4 8" id="KW-0819">tRNA processing</keyword>
<dbReference type="Pfam" id="PF11734">
    <property type="entry name" value="TilS_C"/>
    <property type="match status" value="1"/>
</dbReference>
<keyword evidence="6 8" id="KW-0067">ATP-binding</keyword>
<keyword evidence="3 8" id="KW-0436">Ligase</keyword>
<dbReference type="Pfam" id="PF09179">
    <property type="entry name" value="TilS"/>
    <property type="match status" value="1"/>
</dbReference>
<feature type="region of interest" description="Disordered" evidence="9">
    <location>
        <begin position="19"/>
        <end position="47"/>
    </location>
</feature>
<dbReference type="CDD" id="cd01992">
    <property type="entry name" value="TilS_N"/>
    <property type="match status" value="1"/>
</dbReference>
<evidence type="ECO:0000256" key="9">
    <source>
        <dbReference type="SAM" id="MobiDB-lite"/>
    </source>
</evidence>
<dbReference type="Gene3D" id="3.40.50.620">
    <property type="entry name" value="HUPs"/>
    <property type="match status" value="1"/>
</dbReference>
<dbReference type="InterPro" id="IPR014729">
    <property type="entry name" value="Rossmann-like_a/b/a_fold"/>
</dbReference>
<keyword evidence="12" id="KW-1185">Reference proteome</keyword>
<dbReference type="InterPro" id="IPR011063">
    <property type="entry name" value="TilS/TtcA_N"/>
</dbReference>
<evidence type="ECO:0000256" key="8">
    <source>
        <dbReference type="HAMAP-Rule" id="MF_01161"/>
    </source>
</evidence>
<dbReference type="NCBIfam" id="NF007942">
    <property type="entry name" value="PRK10660.1"/>
    <property type="match status" value="1"/>
</dbReference>
<dbReference type="AlphaFoldDB" id="A0A4R1NAU7"/>
<evidence type="ECO:0000256" key="3">
    <source>
        <dbReference type="ARBA" id="ARBA00022598"/>
    </source>
</evidence>
<dbReference type="NCBIfam" id="TIGR02433">
    <property type="entry name" value="lysidine_TilS_C"/>
    <property type="match status" value="1"/>
</dbReference>
<dbReference type="HAMAP" id="MF_01161">
    <property type="entry name" value="tRNA_Ile_lys_synt"/>
    <property type="match status" value="1"/>
</dbReference>
<name>A0A4R1NAU7_9GAMM</name>
<reference evidence="11 12" key="1">
    <citation type="submission" date="2019-02" db="EMBL/GenBank/DDBJ databases">
        <title>Investigation of anaerobic lignin degradation for improved lignocellulosic biofuels.</title>
        <authorList>
            <person name="Deangelis K."/>
        </authorList>
    </citation>
    <scope>NUCLEOTIDE SEQUENCE [LARGE SCALE GENOMIC DNA]</scope>
    <source>
        <strain evidence="11 12">159R</strain>
    </source>
</reference>
<dbReference type="PANTHER" id="PTHR43033:SF1">
    <property type="entry name" value="TRNA(ILE)-LYSIDINE SYNTHASE-RELATED"/>
    <property type="match status" value="1"/>
</dbReference>
<dbReference type="RefSeq" id="WP_132923213.1">
    <property type="nucleotide sequence ID" value="NZ_SJOI01000001.1"/>
</dbReference>
<accession>A0A4R1NAU7</accession>
<dbReference type="SMART" id="SM00977">
    <property type="entry name" value="TilS_C"/>
    <property type="match status" value="1"/>
</dbReference>
<evidence type="ECO:0000313" key="11">
    <source>
        <dbReference type="EMBL" id="TCL04423.1"/>
    </source>
</evidence>
<comment type="caution">
    <text evidence="11">The sequence shown here is derived from an EMBL/GenBank/DDBJ whole genome shotgun (WGS) entry which is preliminary data.</text>
</comment>
<dbReference type="GO" id="GO:0032267">
    <property type="term" value="F:tRNA(Ile)-lysidine synthase activity"/>
    <property type="evidence" value="ECO:0007669"/>
    <property type="project" value="UniProtKB-EC"/>
</dbReference>
<dbReference type="Proteomes" id="UP000294555">
    <property type="component" value="Unassembled WGS sequence"/>
</dbReference>
<dbReference type="Gene3D" id="1.20.59.20">
    <property type="match status" value="1"/>
</dbReference>
<dbReference type="InterPro" id="IPR015262">
    <property type="entry name" value="tRNA_Ile_lys_synt_subst-bd"/>
</dbReference>
<organism evidence="11 12">
    <name type="scientific">Sodalis ligni</name>
    <dbReference type="NCBI Taxonomy" id="2697027"/>
    <lineage>
        <taxon>Bacteria</taxon>
        <taxon>Pseudomonadati</taxon>
        <taxon>Pseudomonadota</taxon>
        <taxon>Gammaproteobacteria</taxon>
        <taxon>Enterobacterales</taxon>
        <taxon>Bruguierivoracaceae</taxon>
        <taxon>Sodalis</taxon>
    </lineage>
</organism>
<evidence type="ECO:0000313" key="12">
    <source>
        <dbReference type="Proteomes" id="UP000294555"/>
    </source>
</evidence>
<dbReference type="InterPro" id="IPR012094">
    <property type="entry name" value="tRNA_Ile_lys_synt"/>
</dbReference>
<comment type="similarity">
    <text evidence="8">Belongs to the tRNA(Ile)-lysidine synthase family.</text>
</comment>
<protein>
    <recommendedName>
        <fullName evidence="8">tRNA(Ile)-lysidine synthase</fullName>
        <ecNumber evidence="8">6.3.4.19</ecNumber>
    </recommendedName>
    <alternativeName>
        <fullName evidence="8">tRNA(Ile)-2-lysyl-cytidine synthase</fullName>
    </alternativeName>
    <alternativeName>
        <fullName evidence="8">tRNA(Ile)-lysidine synthetase</fullName>
    </alternativeName>
</protein>
<dbReference type="OrthoDB" id="9807403at2"/>
<comment type="catalytic activity">
    <reaction evidence="7 8">
        <text>cytidine(34) in tRNA(Ile2) + L-lysine + ATP = lysidine(34) in tRNA(Ile2) + AMP + diphosphate + H(+)</text>
        <dbReference type="Rhea" id="RHEA:43744"/>
        <dbReference type="Rhea" id="RHEA-COMP:10625"/>
        <dbReference type="Rhea" id="RHEA-COMP:10670"/>
        <dbReference type="ChEBI" id="CHEBI:15378"/>
        <dbReference type="ChEBI" id="CHEBI:30616"/>
        <dbReference type="ChEBI" id="CHEBI:32551"/>
        <dbReference type="ChEBI" id="CHEBI:33019"/>
        <dbReference type="ChEBI" id="CHEBI:82748"/>
        <dbReference type="ChEBI" id="CHEBI:83665"/>
        <dbReference type="ChEBI" id="CHEBI:456215"/>
        <dbReference type="EC" id="6.3.4.19"/>
    </reaction>
</comment>
<dbReference type="Pfam" id="PF01171">
    <property type="entry name" value="ATP_bind_3"/>
    <property type="match status" value="1"/>
</dbReference>
<dbReference type="EMBL" id="SJOI01000001">
    <property type="protein sequence ID" value="TCL04423.1"/>
    <property type="molecule type" value="Genomic_DNA"/>
</dbReference>
<comment type="domain">
    <text evidence="8">The N-terminal region contains the highly conserved SGGXDS motif, predicted to be a P-loop motif involved in ATP binding.</text>
</comment>
<feature type="binding site" evidence="8">
    <location>
        <begin position="75"/>
        <end position="80"/>
    </location>
    <ligand>
        <name>ATP</name>
        <dbReference type="ChEBI" id="CHEBI:30616"/>
    </ligand>
</feature>
<evidence type="ECO:0000256" key="7">
    <source>
        <dbReference type="ARBA" id="ARBA00048539"/>
    </source>
</evidence>
<dbReference type="InterPro" id="IPR012796">
    <property type="entry name" value="Lysidine-tRNA-synth_C"/>
</dbReference>
<evidence type="ECO:0000256" key="4">
    <source>
        <dbReference type="ARBA" id="ARBA00022694"/>
    </source>
</evidence>
<feature type="domain" description="Lysidine-tRNA(Ile) synthetase C-terminal" evidence="10">
    <location>
        <begin position="413"/>
        <end position="485"/>
    </location>
</feature>
<dbReference type="SUPFAM" id="SSF52402">
    <property type="entry name" value="Adenine nucleotide alpha hydrolases-like"/>
    <property type="match status" value="1"/>
</dbReference>
<evidence type="ECO:0000256" key="2">
    <source>
        <dbReference type="ARBA" id="ARBA00022490"/>
    </source>
</evidence>
<dbReference type="PANTHER" id="PTHR43033">
    <property type="entry name" value="TRNA(ILE)-LYSIDINE SYNTHASE-RELATED"/>
    <property type="match status" value="1"/>
</dbReference>
<evidence type="ECO:0000256" key="6">
    <source>
        <dbReference type="ARBA" id="ARBA00022840"/>
    </source>
</evidence>
<comment type="subcellular location">
    <subcellularLocation>
        <location evidence="1 8">Cytoplasm</location>
    </subcellularLocation>
</comment>
<dbReference type="SUPFAM" id="SSF82829">
    <property type="entry name" value="MesJ substrate recognition domain-like"/>
    <property type="match status" value="1"/>
</dbReference>
<evidence type="ECO:0000256" key="1">
    <source>
        <dbReference type="ARBA" id="ARBA00004496"/>
    </source>
</evidence>
<dbReference type="GO" id="GO:0005524">
    <property type="term" value="F:ATP binding"/>
    <property type="evidence" value="ECO:0007669"/>
    <property type="project" value="UniProtKB-UniRule"/>
</dbReference>
<proteinExistence type="inferred from homology"/>
<dbReference type="EC" id="6.3.4.19" evidence="8"/>
<dbReference type="SUPFAM" id="SSF56037">
    <property type="entry name" value="PheT/TilS domain"/>
    <property type="match status" value="1"/>
</dbReference>
<gene>
    <name evidence="8" type="primary">tilS</name>
    <name evidence="11" type="ORF">EZJ58_2542</name>
</gene>
<keyword evidence="2 8" id="KW-0963">Cytoplasm</keyword>
<evidence type="ECO:0000256" key="5">
    <source>
        <dbReference type="ARBA" id="ARBA00022741"/>
    </source>
</evidence>
<sequence length="494" mass="54856">MKPEHSTRFAAVHGSVAADDGLVPADNGLVPADDDSAPADDERSSDPSVCDPAVALCGHLAETLGPRRKLLVAFSGGLDSTVLLDALVFLRQRQWPDLTIRAVYIHHGLSVHADDWAAHCLAQCHSRDVGFQSIPVLVNPASAGLEGAAREARYLALQQALLPGETLVTAQHLDDQSETFLLALKRGSGPTGLSAMAASTPFHGHELLRPLLDWSRGQLQEYALQRELCWIEDDSNRDERFDRNFLRRQILPLLTRRWPHFTQAVARSARLCAEQEALLDELLQETLGLLTSPDGSLDLAPMMAMSASRRGALLRRWLAGAGARMPAKDQLERLWTEVALSRPDAEPRFQLADRQVRRFRQRLYILPLWPSLKELIIPWTETSRPLTLPNGLGCLQRAPSGAAVRAAGEDEKITVRFAAAGTLHIVGRRHGRQIKKLWQELGIAPWLRERTPMLFYNEVLIAAPGIFTTREGQAQDDKRVWHIEWLGDKNGNGQ</sequence>
<dbReference type="InterPro" id="IPR012795">
    <property type="entry name" value="tRNA_Ile_lys_synt_N"/>
</dbReference>
<comment type="function">
    <text evidence="8">Ligates lysine onto the cytidine present at position 34 of the AUA codon-specific tRNA(Ile) that contains the anticodon CAU, in an ATP-dependent manner. Cytidine is converted to lysidine, thus changing the amino acid specificity of the tRNA from methionine to isoleucine.</text>
</comment>